<dbReference type="RefSeq" id="WP_194450796.1">
    <property type="nucleotide sequence ID" value="NZ_CP063849.1"/>
</dbReference>
<evidence type="ECO:0000256" key="6">
    <source>
        <dbReference type="ARBA" id="ARBA00023136"/>
    </source>
</evidence>
<evidence type="ECO:0000256" key="3">
    <source>
        <dbReference type="ARBA" id="ARBA00022448"/>
    </source>
</evidence>
<name>A0A7S7NSX7_PALFE</name>
<dbReference type="GO" id="GO:0015288">
    <property type="term" value="F:porin activity"/>
    <property type="evidence" value="ECO:0007669"/>
    <property type="project" value="TreeGrafter"/>
</dbReference>
<evidence type="ECO:0000256" key="9">
    <source>
        <dbReference type="SAM" id="SignalP"/>
    </source>
</evidence>
<keyword evidence="9" id="KW-0732">Signal</keyword>
<dbReference type="AlphaFoldDB" id="A0A7S7NSX7"/>
<evidence type="ECO:0000256" key="7">
    <source>
        <dbReference type="ARBA" id="ARBA00023237"/>
    </source>
</evidence>
<dbReference type="InterPro" id="IPR003423">
    <property type="entry name" value="OMP_efflux"/>
</dbReference>
<keyword evidence="3" id="KW-0813">Transport</keyword>
<comment type="subcellular location">
    <subcellularLocation>
        <location evidence="1">Cell outer membrane</location>
    </subcellularLocation>
</comment>
<evidence type="ECO:0000256" key="1">
    <source>
        <dbReference type="ARBA" id="ARBA00004442"/>
    </source>
</evidence>
<keyword evidence="4" id="KW-1134">Transmembrane beta strand</keyword>
<evidence type="ECO:0000256" key="2">
    <source>
        <dbReference type="ARBA" id="ARBA00007613"/>
    </source>
</evidence>
<keyword evidence="5" id="KW-0812">Transmembrane</keyword>
<feature type="region of interest" description="Disordered" evidence="8">
    <location>
        <begin position="129"/>
        <end position="162"/>
    </location>
</feature>
<gene>
    <name evidence="10" type="ORF">IRI77_04020</name>
</gene>
<evidence type="ECO:0000256" key="4">
    <source>
        <dbReference type="ARBA" id="ARBA00022452"/>
    </source>
</evidence>
<dbReference type="GO" id="GO:1990281">
    <property type="term" value="C:efflux pump complex"/>
    <property type="evidence" value="ECO:0007669"/>
    <property type="project" value="TreeGrafter"/>
</dbReference>
<keyword evidence="6" id="KW-0472">Membrane</keyword>
<dbReference type="InterPro" id="IPR051906">
    <property type="entry name" value="TolC-like"/>
</dbReference>
<feature type="chain" id="PRO_5032655493" evidence="9">
    <location>
        <begin position="24"/>
        <end position="648"/>
    </location>
</feature>
<dbReference type="GO" id="GO:0015562">
    <property type="term" value="F:efflux transmembrane transporter activity"/>
    <property type="evidence" value="ECO:0007669"/>
    <property type="project" value="InterPro"/>
</dbReference>
<evidence type="ECO:0000313" key="10">
    <source>
        <dbReference type="EMBL" id="QOY89134.1"/>
    </source>
</evidence>
<protein>
    <submittedName>
        <fullName evidence="10">TolC family protein</fullName>
    </submittedName>
</protein>
<reference evidence="10 11" key="1">
    <citation type="submission" date="2020-10" db="EMBL/GenBank/DDBJ databases">
        <title>Complete genome sequence of Paludibaculum fermentans P105T, a facultatively anaerobic acidobacterium capable of dissimilatory Fe(III) reduction.</title>
        <authorList>
            <person name="Dedysh S.N."/>
            <person name="Beletsky A.V."/>
            <person name="Kulichevskaya I.S."/>
            <person name="Mardanov A.V."/>
            <person name="Ravin N.V."/>
        </authorList>
    </citation>
    <scope>NUCLEOTIDE SEQUENCE [LARGE SCALE GENOMIC DNA]</scope>
    <source>
        <strain evidence="10 11">P105</strain>
    </source>
</reference>
<comment type="similarity">
    <text evidence="2">Belongs to the outer membrane factor (OMF) (TC 1.B.17) family.</text>
</comment>
<dbReference type="Gene3D" id="1.20.1600.10">
    <property type="entry name" value="Outer membrane efflux proteins (OEP)"/>
    <property type="match status" value="1"/>
</dbReference>
<dbReference type="Pfam" id="PF02321">
    <property type="entry name" value="OEP"/>
    <property type="match status" value="1"/>
</dbReference>
<feature type="compositionally biased region" description="Polar residues" evidence="8">
    <location>
        <begin position="129"/>
        <end position="140"/>
    </location>
</feature>
<dbReference type="SUPFAM" id="SSF56954">
    <property type="entry name" value="Outer membrane efflux proteins (OEP)"/>
    <property type="match status" value="1"/>
</dbReference>
<dbReference type="PANTHER" id="PTHR30026:SF23">
    <property type="entry name" value="TO APRF-PUTATIVE OUTER MEMBRANE EFFLUX PROTEIN OR SECRETED ALKALINE PHOSPHATASE-RELATED"/>
    <property type="match status" value="1"/>
</dbReference>
<feature type="signal peptide" evidence="9">
    <location>
        <begin position="1"/>
        <end position="23"/>
    </location>
</feature>
<dbReference type="GO" id="GO:0009279">
    <property type="term" value="C:cell outer membrane"/>
    <property type="evidence" value="ECO:0007669"/>
    <property type="project" value="UniProtKB-SubCell"/>
</dbReference>
<dbReference type="EMBL" id="CP063849">
    <property type="protein sequence ID" value="QOY89134.1"/>
    <property type="molecule type" value="Genomic_DNA"/>
</dbReference>
<keyword evidence="11" id="KW-1185">Reference proteome</keyword>
<accession>A0A7S7NSX7</accession>
<feature type="compositionally biased region" description="Low complexity" evidence="8">
    <location>
        <begin position="147"/>
        <end position="162"/>
    </location>
</feature>
<keyword evidence="7" id="KW-0998">Cell outer membrane</keyword>
<evidence type="ECO:0000256" key="5">
    <source>
        <dbReference type="ARBA" id="ARBA00022692"/>
    </source>
</evidence>
<organism evidence="10 11">
    <name type="scientific">Paludibaculum fermentans</name>
    <dbReference type="NCBI Taxonomy" id="1473598"/>
    <lineage>
        <taxon>Bacteria</taxon>
        <taxon>Pseudomonadati</taxon>
        <taxon>Acidobacteriota</taxon>
        <taxon>Terriglobia</taxon>
        <taxon>Bryobacterales</taxon>
        <taxon>Bryobacteraceae</taxon>
        <taxon>Paludibaculum</taxon>
    </lineage>
</organism>
<dbReference type="KEGG" id="pfer:IRI77_04020"/>
<evidence type="ECO:0000256" key="8">
    <source>
        <dbReference type="SAM" id="MobiDB-lite"/>
    </source>
</evidence>
<dbReference type="PANTHER" id="PTHR30026">
    <property type="entry name" value="OUTER MEMBRANE PROTEIN TOLC"/>
    <property type="match status" value="1"/>
</dbReference>
<evidence type="ECO:0000313" key="11">
    <source>
        <dbReference type="Proteomes" id="UP000593892"/>
    </source>
</evidence>
<sequence length="648" mass="69958">MNLIRPILAVFLSALMIAPASLAQAPQAPGTPASAGVKTDFSTFPTAKGPFFIRDYKQAVVDPINLQNSSRLESLIKGGKIYLGLDDVIALALENNLDLELQRYTPQLAQADLLRAQAGGLLRGVPTAVSSTSGSAQSQVTGGATGGTTATTASSSTTSSAGGAVITQTGTSIPNLDPSFYFSSQFGHRSSPQSNTVTTGTTALISDSRYWSAGYQQSFLSGTTMSYGWNNTWFKSNNYRSDINPGWNPNMTLQITQNLLQGWGLAVNNRNIRVAKNNIRLSDLTFKQQVMTTVAGVVNLYWDLVSYSEDLKVKKKALEVAQKFYEDNKKQVEIGTLAPIEIVRAEANVAQAQQDLTNSETSLLQQETIVKSALSRTGVASPSLSEARIVPTDTLIQPTIDLAIDLKQLVETALRERPDVAQTQINIDNTKIGLNGSRNALLPSLQVQATATNNGLAGPANTVPAPAGQDPVVHNVDPFFQGGYSTALSQLFRRNFPDYSIAFSLNVPIRNRTAKADYVRDTLSLRQQEINAQRQINDIRVNVQNAQIAVIQAKARYDSAVKARVLQQQTLDAENKKYALGASTAFLVVQTQRDLAQAQGTEVSALAGYSRARVQLDLATAQILSKYKVEVSEARIGKSSRPITTPQN</sequence>
<dbReference type="Proteomes" id="UP000593892">
    <property type="component" value="Chromosome"/>
</dbReference>
<proteinExistence type="inferred from homology"/>